<gene>
    <name evidence="7" type="ORF">EDD54_3373</name>
</gene>
<dbReference type="GO" id="GO:0005886">
    <property type="term" value="C:plasma membrane"/>
    <property type="evidence" value="ECO:0007669"/>
    <property type="project" value="UniProtKB-SubCell"/>
</dbReference>
<dbReference type="CDD" id="cd06662">
    <property type="entry name" value="SURF1"/>
    <property type="match status" value="1"/>
</dbReference>
<reference evidence="7 8" key="1">
    <citation type="submission" date="2019-03" db="EMBL/GenBank/DDBJ databases">
        <title>Genomic Encyclopedia of Type Strains, Phase IV (KMG-IV): sequencing the most valuable type-strain genomes for metagenomic binning, comparative biology and taxonomic classification.</title>
        <authorList>
            <person name="Goeker M."/>
        </authorList>
    </citation>
    <scope>NUCLEOTIDE SEQUENCE [LARGE SCALE GENOMIC DNA]</scope>
    <source>
        <strain evidence="7 8">DSM 102969</strain>
    </source>
</reference>
<dbReference type="InterPro" id="IPR002994">
    <property type="entry name" value="Surf1/Shy1"/>
</dbReference>
<dbReference type="InterPro" id="IPR045214">
    <property type="entry name" value="Surf1/Surf4"/>
</dbReference>
<comment type="caution">
    <text evidence="7">The sequence shown here is derived from an EMBL/GenBank/DDBJ whole genome shotgun (WGS) entry which is preliminary data.</text>
</comment>
<organism evidence="7 8">
    <name type="scientific">Oharaeibacter diazotrophicus</name>
    <dbReference type="NCBI Taxonomy" id="1920512"/>
    <lineage>
        <taxon>Bacteria</taxon>
        <taxon>Pseudomonadati</taxon>
        <taxon>Pseudomonadota</taxon>
        <taxon>Alphaproteobacteria</taxon>
        <taxon>Hyphomicrobiales</taxon>
        <taxon>Pleomorphomonadaceae</taxon>
        <taxon>Oharaeibacter</taxon>
    </lineage>
</organism>
<keyword evidence="8" id="KW-1185">Reference proteome</keyword>
<comment type="similarity">
    <text evidence="2 6">Belongs to the SURF1 family.</text>
</comment>
<evidence type="ECO:0000256" key="2">
    <source>
        <dbReference type="ARBA" id="ARBA00007165"/>
    </source>
</evidence>
<evidence type="ECO:0000256" key="6">
    <source>
        <dbReference type="RuleBase" id="RU363076"/>
    </source>
</evidence>
<dbReference type="EMBL" id="SNXY01000009">
    <property type="protein sequence ID" value="TDP83411.1"/>
    <property type="molecule type" value="Genomic_DNA"/>
</dbReference>
<dbReference type="PROSITE" id="PS50895">
    <property type="entry name" value="SURF1"/>
    <property type="match status" value="1"/>
</dbReference>
<keyword evidence="3 6" id="KW-0812">Transmembrane</keyword>
<evidence type="ECO:0000256" key="1">
    <source>
        <dbReference type="ARBA" id="ARBA00004370"/>
    </source>
</evidence>
<comment type="caution">
    <text evidence="6">Lacks conserved residue(s) required for the propagation of feature annotation.</text>
</comment>
<evidence type="ECO:0000256" key="5">
    <source>
        <dbReference type="ARBA" id="ARBA00023136"/>
    </source>
</evidence>
<protein>
    <recommendedName>
        <fullName evidence="6">SURF1-like protein</fullName>
    </recommendedName>
</protein>
<evidence type="ECO:0000313" key="7">
    <source>
        <dbReference type="EMBL" id="TDP83411.1"/>
    </source>
</evidence>
<dbReference type="Pfam" id="PF02104">
    <property type="entry name" value="SURF1"/>
    <property type="match status" value="1"/>
</dbReference>
<accession>A0A4R6RBA3</accession>
<keyword evidence="6" id="KW-1003">Cell membrane</keyword>
<dbReference type="PANTHER" id="PTHR23427">
    <property type="entry name" value="SURFEIT LOCUS PROTEIN"/>
    <property type="match status" value="1"/>
</dbReference>
<sequence>MTAPGAATAQPRSTRRQALLLTGATLAAFAALVSLGTWQVHRLAWKEDLIARVETRVHAAPAALPAPDTWAGLTAEEIEYRPVRLSGTFDHSREVHVFIALGEPKGPLGGQGYFVLTPLALDGFDRVVFVNRGFVPLDRKDPATRPDGQVAGTVAVTGLMRPAEGRNWLSPADDVARNVWFVRDPAAMAAATGLDPAKVAPFTVDEAAGETPGGLPQGGETVVAFPNSHLGYAITWYGLAAALVGVWAVRMRALLRSRR</sequence>
<proteinExistence type="inferred from homology"/>
<evidence type="ECO:0000256" key="4">
    <source>
        <dbReference type="ARBA" id="ARBA00022989"/>
    </source>
</evidence>
<name>A0A4R6RBA3_9HYPH</name>
<dbReference type="AlphaFoldDB" id="A0A4R6RBA3"/>
<keyword evidence="5 6" id="KW-0472">Membrane</keyword>
<dbReference type="PANTHER" id="PTHR23427:SF2">
    <property type="entry name" value="SURFEIT LOCUS PROTEIN 1"/>
    <property type="match status" value="1"/>
</dbReference>
<keyword evidence="4 6" id="KW-1133">Transmembrane helix</keyword>
<evidence type="ECO:0000313" key="8">
    <source>
        <dbReference type="Proteomes" id="UP000294547"/>
    </source>
</evidence>
<evidence type="ECO:0000256" key="3">
    <source>
        <dbReference type="ARBA" id="ARBA00022692"/>
    </source>
</evidence>
<comment type="subcellular location">
    <subcellularLocation>
        <location evidence="6">Cell membrane</location>
        <topology evidence="6">Multi-pass membrane protein</topology>
    </subcellularLocation>
    <subcellularLocation>
        <location evidence="1">Membrane</location>
    </subcellularLocation>
</comment>
<feature type="transmembrane region" description="Helical" evidence="6">
    <location>
        <begin position="230"/>
        <end position="249"/>
    </location>
</feature>
<dbReference type="RefSeq" id="WP_208112225.1">
    <property type="nucleotide sequence ID" value="NZ_BSPM01000009.1"/>
</dbReference>
<dbReference type="Proteomes" id="UP000294547">
    <property type="component" value="Unassembled WGS sequence"/>
</dbReference>